<dbReference type="SMART" id="SM00315">
    <property type="entry name" value="RGS"/>
    <property type="match status" value="1"/>
</dbReference>
<organism evidence="3 4">
    <name type="scientific">Naegleria lovaniensis</name>
    <name type="common">Amoeba</name>
    <dbReference type="NCBI Taxonomy" id="51637"/>
    <lineage>
        <taxon>Eukaryota</taxon>
        <taxon>Discoba</taxon>
        <taxon>Heterolobosea</taxon>
        <taxon>Tetramitia</taxon>
        <taxon>Eutetramitia</taxon>
        <taxon>Vahlkampfiidae</taxon>
        <taxon>Naegleria</taxon>
    </lineage>
</organism>
<dbReference type="SUPFAM" id="SSF48097">
    <property type="entry name" value="Regulator of G-protein signaling, RGS"/>
    <property type="match status" value="1"/>
</dbReference>
<dbReference type="EMBL" id="PYSW02000039">
    <property type="protein sequence ID" value="KAG2375333.1"/>
    <property type="molecule type" value="Genomic_DNA"/>
</dbReference>
<feature type="domain" description="RGS" evidence="2">
    <location>
        <begin position="129"/>
        <end position="457"/>
    </location>
</feature>
<protein>
    <recommendedName>
        <fullName evidence="2">RGS domain-containing protein</fullName>
    </recommendedName>
</protein>
<sequence>MGNNCFHPEDRDAKHQQQQQQNEGSLPPLSIPLNNITLVDSESIVSDPSSQTAPNSPSLSRKILGTKLMMKLATSNRNLAKLSTEKTRSPASPSSNGEVSPVPGSSNNVVNRVNRSISAPGSGSNGQYHLADVLFDPVGFEFLYKFSKKEYSHENLDLLKVLLTINCEEFAAKTNSVQHLINHQKRQSMKVLSQQAKESAFIEEMKAVEEGYLIPGAEFEMNIGFCTFAVLSKKRRGGLDEFANNSSNSPRFLGKNNDMASTINNNNNDSSGGDFNNNSNGSLTDQNQHNTSTTTNNENTPQVTTEDVVTSLNQQKDQQNDINNNDIQQQQNGHASPLTEPKISNPDKTESPTTTRADENNTNDQINQAPQNGPLSETSITIKIDSPPEEGNNSSNCNNTGTTATTSTIEPIKENTSPNATFNFYRSLHKAMLDDCMGNLHDVFVRFMDSREFDHYLETRLNSSISNPSQVLNVK</sequence>
<dbReference type="InterPro" id="IPR036305">
    <property type="entry name" value="RGS_sf"/>
</dbReference>
<reference evidence="3 4" key="1">
    <citation type="journal article" date="2018" name="BMC Genomics">
        <title>The genome of Naegleria lovaniensis, the basis for a comparative approach to unravel pathogenicity factors of the human pathogenic amoeba N. fowleri.</title>
        <authorList>
            <person name="Liechti N."/>
            <person name="Schurch N."/>
            <person name="Bruggmann R."/>
            <person name="Wittwer M."/>
        </authorList>
    </citation>
    <scope>NUCLEOTIDE SEQUENCE [LARGE SCALE GENOMIC DNA]</scope>
    <source>
        <strain evidence="3 4">ATCC 30569</strain>
    </source>
</reference>
<feature type="compositionally biased region" description="Polar residues" evidence="1">
    <location>
        <begin position="89"/>
        <end position="98"/>
    </location>
</feature>
<evidence type="ECO:0000313" key="4">
    <source>
        <dbReference type="Proteomes" id="UP000816034"/>
    </source>
</evidence>
<feature type="compositionally biased region" description="Polar residues" evidence="1">
    <location>
        <begin position="351"/>
        <end position="381"/>
    </location>
</feature>
<feature type="compositionally biased region" description="Low complexity" evidence="1">
    <location>
        <begin position="392"/>
        <end position="407"/>
    </location>
</feature>
<feature type="compositionally biased region" description="Low complexity" evidence="1">
    <location>
        <begin position="99"/>
        <end position="110"/>
    </location>
</feature>
<proteinExistence type="predicted"/>
<name>A0AA88KEU6_NAELO</name>
<dbReference type="InterPro" id="IPR044926">
    <property type="entry name" value="RGS_subdomain_2"/>
</dbReference>
<dbReference type="AlphaFoldDB" id="A0AA88KEU6"/>
<dbReference type="GeneID" id="68102410"/>
<feature type="region of interest" description="Disordered" evidence="1">
    <location>
        <begin position="241"/>
        <end position="310"/>
    </location>
</feature>
<dbReference type="Gene3D" id="1.10.167.10">
    <property type="entry name" value="Regulator of G-protein Signalling 4, domain 2"/>
    <property type="match status" value="1"/>
</dbReference>
<dbReference type="InterPro" id="IPR016137">
    <property type="entry name" value="RGS"/>
</dbReference>
<gene>
    <name evidence="3" type="ORF">C9374_009956</name>
</gene>
<dbReference type="Proteomes" id="UP000816034">
    <property type="component" value="Unassembled WGS sequence"/>
</dbReference>
<evidence type="ECO:0000259" key="2">
    <source>
        <dbReference type="SMART" id="SM00315"/>
    </source>
</evidence>
<comment type="caution">
    <text evidence="3">The sequence shown here is derived from an EMBL/GenBank/DDBJ whole genome shotgun (WGS) entry which is preliminary data.</text>
</comment>
<feature type="compositionally biased region" description="Low complexity" evidence="1">
    <location>
        <begin position="256"/>
        <end position="302"/>
    </location>
</feature>
<feature type="region of interest" description="Disordered" evidence="1">
    <location>
        <begin position="327"/>
        <end position="407"/>
    </location>
</feature>
<feature type="region of interest" description="Disordered" evidence="1">
    <location>
        <begin position="1"/>
        <end position="33"/>
    </location>
</feature>
<evidence type="ECO:0000256" key="1">
    <source>
        <dbReference type="SAM" id="MobiDB-lite"/>
    </source>
</evidence>
<feature type="region of interest" description="Disordered" evidence="1">
    <location>
        <begin position="78"/>
        <end position="110"/>
    </location>
</feature>
<evidence type="ECO:0000313" key="3">
    <source>
        <dbReference type="EMBL" id="KAG2375333.1"/>
    </source>
</evidence>
<dbReference type="RefSeq" id="XP_044544507.1">
    <property type="nucleotide sequence ID" value="XM_044700200.1"/>
</dbReference>
<accession>A0AA88KEU6</accession>
<keyword evidence="4" id="KW-1185">Reference proteome</keyword>